<dbReference type="STRING" id="3775.A0A1Q3BW47"/>
<dbReference type="FunCoup" id="A0A1Q3BW47">
    <property type="interactions" value="660"/>
</dbReference>
<evidence type="ECO:0000313" key="4">
    <source>
        <dbReference type="Proteomes" id="UP000187406"/>
    </source>
</evidence>
<dbReference type="PANTHER" id="PTHR31745">
    <property type="entry name" value="SINGLE-STRANDED DNA-BINDING PROTEIN WHY2, MITOCHONDRIAL"/>
    <property type="match status" value="1"/>
</dbReference>
<dbReference type="GO" id="GO:0006952">
    <property type="term" value="P:defense response"/>
    <property type="evidence" value="ECO:0007669"/>
    <property type="project" value="InterPro"/>
</dbReference>
<sequence length="244" mass="27014">MMKLSRSLLSRNLSYEKRLFGEAGDVRDALCLHVFAFQSGISTATRDFSLNVASKGNSAARVYAPYTVYKGKAALSVAPILPSFTKLDSGTFRVERQGVMLLTIWPSIGERKYDWERRQRFALSATEVGSLISMGPTTSSEFFHDPSMLSSNAGQVRKSLKIKAFSDGTGYFISLGVANNILKSNEQFVVPITTAEFTVMKTACSFVLPHLMGWDRVTNQSEPVDIVGKLSKENSQLLDSEWDK</sequence>
<evidence type="ECO:0000313" key="3">
    <source>
        <dbReference type="EMBL" id="GAV72013.1"/>
    </source>
</evidence>
<dbReference type="AlphaFoldDB" id="A0A1Q3BW47"/>
<comment type="similarity">
    <text evidence="1">Belongs to the Whirly family.</text>
</comment>
<dbReference type="GO" id="GO:0006355">
    <property type="term" value="P:regulation of DNA-templated transcription"/>
    <property type="evidence" value="ECO:0007669"/>
    <property type="project" value="InterPro"/>
</dbReference>
<reference evidence="4" key="1">
    <citation type="submission" date="2016-04" db="EMBL/GenBank/DDBJ databases">
        <title>Cephalotus genome sequencing.</title>
        <authorList>
            <person name="Fukushima K."/>
            <person name="Hasebe M."/>
            <person name="Fang X."/>
        </authorList>
    </citation>
    <scope>NUCLEOTIDE SEQUENCE [LARGE SCALE GENOMIC DNA]</scope>
    <source>
        <strain evidence="4">cv. St1</strain>
    </source>
</reference>
<organism evidence="3 4">
    <name type="scientific">Cephalotus follicularis</name>
    <name type="common">Albany pitcher plant</name>
    <dbReference type="NCBI Taxonomy" id="3775"/>
    <lineage>
        <taxon>Eukaryota</taxon>
        <taxon>Viridiplantae</taxon>
        <taxon>Streptophyta</taxon>
        <taxon>Embryophyta</taxon>
        <taxon>Tracheophyta</taxon>
        <taxon>Spermatophyta</taxon>
        <taxon>Magnoliopsida</taxon>
        <taxon>eudicotyledons</taxon>
        <taxon>Gunneridae</taxon>
        <taxon>Pentapetalae</taxon>
        <taxon>rosids</taxon>
        <taxon>fabids</taxon>
        <taxon>Oxalidales</taxon>
        <taxon>Cephalotaceae</taxon>
        <taxon>Cephalotus</taxon>
    </lineage>
</organism>
<dbReference type="PANTHER" id="PTHR31745:SF1">
    <property type="entry name" value="SINGLE-STRANDED DNA-BINDING PROTEIN WHY2, MITOCHONDRIAL"/>
    <property type="match status" value="1"/>
</dbReference>
<dbReference type="InterPro" id="IPR009044">
    <property type="entry name" value="ssDNA-bd_transcriptional_reg"/>
</dbReference>
<dbReference type="Pfam" id="PF08536">
    <property type="entry name" value="Whirly"/>
    <property type="match status" value="1"/>
</dbReference>
<name>A0A1Q3BW47_CEPFO</name>
<dbReference type="EMBL" id="BDDD01000956">
    <property type="protein sequence ID" value="GAV72013.1"/>
    <property type="molecule type" value="Genomic_DNA"/>
</dbReference>
<keyword evidence="2" id="KW-0809">Transit peptide</keyword>
<proteinExistence type="inferred from homology"/>
<gene>
    <name evidence="3" type="ORF">CFOL_v3_15502</name>
</gene>
<dbReference type="InterPro" id="IPR013742">
    <property type="entry name" value="Whirly"/>
</dbReference>
<evidence type="ECO:0000256" key="2">
    <source>
        <dbReference type="ARBA" id="ARBA00022946"/>
    </source>
</evidence>
<dbReference type="Proteomes" id="UP000187406">
    <property type="component" value="Unassembled WGS sequence"/>
</dbReference>
<dbReference type="GO" id="GO:0003697">
    <property type="term" value="F:single-stranded DNA binding"/>
    <property type="evidence" value="ECO:0007669"/>
    <property type="project" value="InterPro"/>
</dbReference>
<keyword evidence="4" id="KW-1185">Reference proteome</keyword>
<evidence type="ECO:0000256" key="1">
    <source>
        <dbReference type="ARBA" id="ARBA00006061"/>
    </source>
</evidence>
<dbReference type="InParanoid" id="A0A1Q3BW47"/>
<dbReference type="SUPFAM" id="SSF54447">
    <property type="entry name" value="ssDNA-binding transcriptional regulator domain"/>
    <property type="match status" value="1"/>
</dbReference>
<dbReference type="OrthoDB" id="511009at2759"/>
<dbReference type="Gene3D" id="2.30.31.10">
    <property type="entry name" value="Transcriptional Coactivator Pc4, Chain A"/>
    <property type="match status" value="1"/>
</dbReference>
<protein>
    <submittedName>
        <fullName evidence="3">Whirly domain-containing protein</fullName>
    </submittedName>
</protein>
<comment type="caution">
    <text evidence="3">The sequence shown here is derived from an EMBL/GenBank/DDBJ whole genome shotgun (WGS) entry which is preliminary data.</text>
</comment>
<accession>A0A1Q3BW47</accession>